<sequence>MLRRLRVVLLSQPCLWLQALMERNLIVGRDIQLYFILGIRASAVRHRHLLCMINTAIKISKKQHVSFLNGYEAGRLR</sequence>
<proteinExistence type="predicted"/>
<protein>
    <submittedName>
        <fullName evidence="1">Uncharacterized protein</fullName>
    </submittedName>
</protein>
<dbReference type="Proteomes" id="UP000314294">
    <property type="component" value="Unassembled WGS sequence"/>
</dbReference>
<reference evidence="1 2" key="1">
    <citation type="submission" date="2019-03" db="EMBL/GenBank/DDBJ databases">
        <title>First draft genome of Liparis tanakae, snailfish: a comprehensive survey of snailfish specific genes.</title>
        <authorList>
            <person name="Kim W."/>
            <person name="Song I."/>
            <person name="Jeong J.-H."/>
            <person name="Kim D."/>
            <person name="Kim S."/>
            <person name="Ryu S."/>
            <person name="Song J.Y."/>
            <person name="Lee S.K."/>
        </authorList>
    </citation>
    <scope>NUCLEOTIDE SEQUENCE [LARGE SCALE GENOMIC DNA]</scope>
    <source>
        <tissue evidence="1">Muscle</tissue>
    </source>
</reference>
<keyword evidence="2" id="KW-1185">Reference proteome</keyword>
<dbReference type="AlphaFoldDB" id="A0A4Z2IQI8"/>
<name>A0A4Z2IQI8_9TELE</name>
<comment type="caution">
    <text evidence="1">The sequence shown here is derived from an EMBL/GenBank/DDBJ whole genome shotgun (WGS) entry which is preliminary data.</text>
</comment>
<evidence type="ECO:0000313" key="2">
    <source>
        <dbReference type="Proteomes" id="UP000314294"/>
    </source>
</evidence>
<evidence type="ECO:0000313" key="1">
    <source>
        <dbReference type="EMBL" id="TNN79482.1"/>
    </source>
</evidence>
<gene>
    <name evidence="1" type="ORF">EYF80_010296</name>
</gene>
<organism evidence="1 2">
    <name type="scientific">Liparis tanakae</name>
    <name type="common">Tanaka's snailfish</name>
    <dbReference type="NCBI Taxonomy" id="230148"/>
    <lineage>
        <taxon>Eukaryota</taxon>
        <taxon>Metazoa</taxon>
        <taxon>Chordata</taxon>
        <taxon>Craniata</taxon>
        <taxon>Vertebrata</taxon>
        <taxon>Euteleostomi</taxon>
        <taxon>Actinopterygii</taxon>
        <taxon>Neopterygii</taxon>
        <taxon>Teleostei</taxon>
        <taxon>Neoteleostei</taxon>
        <taxon>Acanthomorphata</taxon>
        <taxon>Eupercaria</taxon>
        <taxon>Perciformes</taxon>
        <taxon>Cottioidei</taxon>
        <taxon>Cottales</taxon>
        <taxon>Liparidae</taxon>
        <taxon>Liparis</taxon>
    </lineage>
</organism>
<accession>A0A4Z2IQI8</accession>
<dbReference type="EMBL" id="SRLO01000064">
    <property type="protein sequence ID" value="TNN79482.1"/>
    <property type="molecule type" value="Genomic_DNA"/>
</dbReference>